<evidence type="ECO:0000256" key="3">
    <source>
        <dbReference type="ARBA" id="ARBA00022692"/>
    </source>
</evidence>
<keyword evidence="4" id="KW-1133">Transmembrane helix</keyword>
<dbReference type="PANTHER" id="PTHR11863">
    <property type="entry name" value="STEROL DESATURASE"/>
    <property type="match status" value="1"/>
</dbReference>
<dbReference type="STRING" id="564608.C1MKM3"/>
<dbReference type="GO" id="GO:0008610">
    <property type="term" value="P:lipid biosynthetic process"/>
    <property type="evidence" value="ECO:0007669"/>
    <property type="project" value="InterPro"/>
</dbReference>
<evidence type="ECO:0000256" key="2">
    <source>
        <dbReference type="ARBA" id="ARBA00009324"/>
    </source>
</evidence>
<dbReference type="OrthoDB" id="408954at2759"/>
<organism evidence="9">
    <name type="scientific">Micromonas pusilla (strain CCMP1545)</name>
    <name type="common">Picoplanktonic green alga</name>
    <dbReference type="NCBI Taxonomy" id="564608"/>
    <lineage>
        <taxon>Eukaryota</taxon>
        <taxon>Viridiplantae</taxon>
        <taxon>Chlorophyta</taxon>
        <taxon>Mamiellophyceae</taxon>
        <taxon>Mamiellales</taxon>
        <taxon>Mamiellaceae</taxon>
        <taxon>Micromonas</taxon>
    </lineage>
</organism>
<proteinExistence type="inferred from homology"/>
<gene>
    <name evidence="8" type="ORF">MICPUCDRAFT_46534</name>
</gene>
<dbReference type="GO" id="GO:0016491">
    <property type="term" value="F:oxidoreductase activity"/>
    <property type="evidence" value="ECO:0007669"/>
    <property type="project" value="InterPro"/>
</dbReference>
<name>C1MKM3_MICPC</name>
<dbReference type="InterPro" id="IPR006694">
    <property type="entry name" value="Fatty_acid_hydroxylase"/>
</dbReference>
<evidence type="ECO:0000313" key="9">
    <source>
        <dbReference type="Proteomes" id="UP000001876"/>
    </source>
</evidence>
<feature type="region of interest" description="Disordered" evidence="6">
    <location>
        <begin position="72"/>
        <end position="94"/>
    </location>
</feature>
<evidence type="ECO:0000256" key="1">
    <source>
        <dbReference type="ARBA" id="ARBA00004370"/>
    </source>
</evidence>
<keyword evidence="5" id="KW-0472">Membrane</keyword>
<evidence type="ECO:0000256" key="6">
    <source>
        <dbReference type="SAM" id="MobiDB-lite"/>
    </source>
</evidence>
<feature type="compositionally biased region" description="Basic and acidic residues" evidence="6">
    <location>
        <begin position="80"/>
        <end position="92"/>
    </location>
</feature>
<evidence type="ECO:0000256" key="5">
    <source>
        <dbReference type="ARBA" id="ARBA00023136"/>
    </source>
</evidence>
<evidence type="ECO:0000256" key="4">
    <source>
        <dbReference type="ARBA" id="ARBA00022989"/>
    </source>
</evidence>
<dbReference type="EMBL" id="GG663736">
    <property type="protein sequence ID" value="EEH59396.1"/>
    <property type="molecule type" value="Genomic_DNA"/>
</dbReference>
<evidence type="ECO:0000259" key="7">
    <source>
        <dbReference type="Pfam" id="PF04116"/>
    </source>
</evidence>
<keyword evidence="3" id="KW-0812">Transmembrane</keyword>
<protein>
    <submittedName>
        <fullName evidence="8">Predicted protein</fullName>
    </submittedName>
</protein>
<dbReference type="GeneID" id="9681712"/>
<dbReference type="KEGG" id="mpp:MICPUCDRAFT_46534"/>
<dbReference type="RefSeq" id="XP_003056020.1">
    <property type="nucleotide sequence ID" value="XM_003055974.1"/>
</dbReference>
<keyword evidence="9" id="KW-1185">Reference proteome</keyword>
<dbReference type="InterPro" id="IPR050307">
    <property type="entry name" value="Sterol_Desaturase_Related"/>
</dbReference>
<comment type="similarity">
    <text evidence="2">Belongs to the sterol desaturase family.</text>
</comment>
<dbReference type="OMA" id="VEYYWHR"/>
<dbReference type="GO" id="GO:0005506">
    <property type="term" value="F:iron ion binding"/>
    <property type="evidence" value="ECO:0007669"/>
    <property type="project" value="InterPro"/>
</dbReference>
<reference evidence="8 9" key="1">
    <citation type="journal article" date="2009" name="Science">
        <title>Green evolution and dynamic adaptations revealed by genomes of the marine picoeukaryotes Micromonas.</title>
        <authorList>
            <person name="Worden A.Z."/>
            <person name="Lee J.H."/>
            <person name="Mock T."/>
            <person name="Rouze P."/>
            <person name="Simmons M.P."/>
            <person name="Aerts A.L."/>
            <person name="Allen A.E."/>
            <person name="Cuvelier M.L."/>
            <person name="Derelle E."/>
            <person name="Everett M.V."/>
            <person name="Foulon E."/>
            <person name="Grimwood J."/>
            <person name="Gundlach H."/>
            <person name="Henrissat B."/>
            <person name="Napoli C."/>
            <person name="McDonald S.M."/>
            <person name="Parker M.S."/>
            <person name="Rombauts S."/>
            <person name="Salamov A."/>
            <person name="Von Dassow P."/>
            <person name="Badger J.H."/>
            <person name="Coutinho P.M."/>
            <person name="Demir E."/>
            <person name="Dubchak I."/>
            <person name="Gentemann C."/>
            <person name="Eikrem W."/>
            <person name="Gready J.E."/>
            <person name="John U."/>
            <person name="Lanier W."/>
            <person name="Lindquist E.A."/>
            <person name="Lucas S."/>
            <person name="Mayer K.F."/>
            <person name="Moreau H."/>
            <person name="Not F."/>
            <person name="Otillar R."/>
            <person name="Panaud O."/>
            <person name="Pangilinan J."/>
            <person name="Paulsen I."/>
            <person name="Piegu B."/>
            <person name="Poliakov A."/>
            <person name="Robbens S."/>
            <person name="Schmutz J."/>
            <person name="Toulza E."/>
            <person name="Wyss T."/>
            <person name="Zelensky A."/>
            <person name="Zhou K."/>
            <person name="Armbrust E.V."/>
            <person name="Bhattacharya D."/>
            <person name="Goodenough U.W."/>
            <person name="Van de Peer Y."/>
            <person name="Grigoriev I.V."/>
        </authorList>
    </citation>
    <scope>NUCLEOTIDE SEQUENCE [LARGE SCALE GENOMIC DNA]</scope>
    <source>
        <strain evidence="8 9">CCMP1545</strain>
    </source>
</reference>
<accession>C1MKM3</accession>
<dbReference type="Proteomes" id="UP000001876">
    <property type="component" value="Unassembled WGS sequence"/>
</dbReference>
<feature type="region of interest" description="Disordered" evidence="6">
    <location>
        <begin position="1"/>
        <end position="28"/>
    </location>
</feature>
<feature type="domain" description="Fatty acid hydroxylase" evidence="7">
    <location>
        <begin position="173"/>
        <end position="265"/>
    </location>
</feature>
<dbReference type="eggNOG" id="KOG0873">
    <property type="taxonomic scope" value="Eukaryota"/>
</dbReference>
<dbReference type="Pfam" id="PF04116">
    <property type="entry name" value="FA_hydroxylase"/>
    <property type="match status" value="1"/>
</dbReference>
<sequence length="337" mass="37276">MQCRHSLTRAGKGRHRPRARSPPMNTTTSFPVPWVRASSVAVFAAQLLGYVALSSIVEFAYYHRRRGDETSWKCQPRAIRPGDGDGDGDAHRRGSSRKKYAWGLPLLDLFASSSSSSSSSSRGRHPKHATFASLNLLVSALFAGATAEATARGHSSLTSWTAPPLTSLVALVKIILWQSVLEYYWHRAMHAPRLYKRLHKYHHHYKSPRPFDDLFIHPLEAAGYCAILYSSAFVCGEVPIASFLAYMAIMGVCGIIDHCGVRFRVGFGFGFGERNGCGDGDGEKKSISKTITETTGADIGVEVYASRFHDLHHERFDVNYAFPFAFMDALHGTFAES</sequence>
<dbReference type="AlphaFoldDB" id="C1MKM3"/>
<evidence type="ECO:0000313" key="8">
    <source>
        <dbReference type="EMBL" id="EEH59396.1"/>
    </source>
</evidence>
<comment type="subcellular location">
    <subcellularLocation>
        <location evidence="1">Membrane</location>
    </subcellularLocation>
</comment>
<dbReference type="GO" id="GO:0016020">
    <property type="term" value="C:membrane"/>
    <property type="evidence" value="ECO:0007669"/>
    <property type="project" value="UniProtKB-SubCell"/>
</dbReference>